<dbReference type="AlphaFoldDB" id="A0A0J1B678"/>
<organism evidence="1 2">
    <name type="scientific">Rhodopirellula islandica</name>
    <dbReference type="NCBI Taxonomy" id="595434"/>
    <lineage>
        <taxon>Bacteria</taxon>
        <taxon>Pseudomonadati</taxon>
        <taxon>Planctomycetota</taxon>
        <taxon>Planctomycetia</taxon>
        <taxon>Pirellulales</taxon>
        <taxon>Pirellulaceae</taxon>
        <taxon>Rhodopirellula</taxon>
    </lineage>
</organism>
<gene>
    <name evidence="1" type="ORF">RISK_005386</name>
</gene>
<evidence type="ECO:0000313" key="2">
    <source>
        <dbReference type="Proteomes" id="UP000036367"/>
    </source>
</evidence>
<name>A0A0J1B678_RHOIS</name>
<sequence>MAASQSTSRKDARSRIGIFDETNMPVTLTLSLNNRTLWCYQTMGITILTTSDKPAQSRTC</sequence>
<comment type="caution">
    <text evidence="1">The sequence shown here is derived from an EMBL/GenBank/DDBJ whole genome shotgun (WGS) entry which is preliminary data.</text>
</comment>
<accession>A0A0J1B678</accession>
<evidence type="ECO:0000313" key="1">
    <source>
        <dbReference type="EMBL" id="KLU02320.1"/>
    </source>
</evidence>
<dbReference type="Proteomes" id="UP000036367">
    <property type="component" value="Unassembled WGS sequence"/>
</dbReference>
<protein>
    <submittedName>
        <fullName evidence="1">Uncharacterized protein</fullName>
    </submittedName>
</protein>
<dbReference type="EMBL" id="LECT01000044">
    <property type="protein sequence ID" value="KLU02320.1"/>
    <property type="molecule type" value="Genomic_DNA"/>
</dbReference>
<reference evidence="1" key="1">
    <citation type="submission" date="2015-05" db="EMBL/GenBank/DDBJ databases">
        <title>Permanent draft genome of Rhodopirellula islandicus K833.</title>
        <authorList>
            <person name="Kizina J."/>
            <person name="Richter M."/>
            <person name="Glockner F.O."/>
            <person name="Harder J."/>
        </authorList>
    </citation>
    <scope>NUCLEOTIDE SEQUENCE [LARGE SCALE GENOMIC DNA]</scope>
    <source>
        <strain evidence="1">K833</strain>
    </source>
</reference>
<dbReference type="STRING" id="595434.RISK_005386"/>
<keyword evidence="2" id="KW-1185">Reference proteome</keyword>
<proteinExistence type="predicted"/>